<organism evidence="1 2">
    <name type="scientific">Plastoroseomonas hellenica</name>
    <dbReference type="NCBI Taxonomy" id="2687306"/>
    <lineage>
        <taxon>Bacteria</taxon>
        <taxon>Pseudomonadati</taxon>
        <taxon>Pseudomonadota</taxon>
        <taxon>Alphaproteobacteria</taxon>
        <taxon>Acetobacterales</taxon>
        <taxon>Acetobacteraceae</taxon>
        <taxon>Plastoroseomonas</taxon>
    </lineage>
</organism>
<keyword evidence="2" id="KW-1185">Reference proteome</keyword>
<dbReference type="EC" id="2.1.1.-" evidence="1"/>
<reference evidence="2" key="1">
    <citation type="journal article" date="2021" name="Syst. Appl. Microbiol.">
        <title>Roseomonas hellenica sp. nov., isolated from roots of wild-growing Alkanna tinctoria.</title>
        <authorList>
            <person name="Rat A."/>
            <person name="Naranjo H.D."/>
            <person name="Lebbe L."/>
            <person name="Cnockaert M."/>
            <person name="Krigas N."/>
            <person name="Grigoriadou K."/>
            <person name="Maloupa E."/>
            <person name="Willems A."/>
        </authorList>
    </citation>
    <scope>NUCLEOTIDE SEQUENCE [LARGE SCALE GENOMIC DNA]</scope>
    <source>
        <strain evidence="2">LMG 31523</strain>
    </source>
</reference>
<dbReference type="EMBL" id="JAAGBB010000046">
    <property type="protein sequence ID" value="MBR0668047.1"/>
    <property type="molecule type" value="Genomic_DNA"/>
</dbReference>
<evidence type="ECO:0000313" key="2">
    <source>
        <dbReference type="Proteomes" id="UP001196870"/>
    </source>
</evidence>
<dbReference type="GO" id="GO:0008168">
    <property type="term" value="F:methyltransferase activity"/>
    <property type="evidence" value="ECO:0007669"/>
    <property type="project" value="UniProtKB-KW"/>
</dbReference>
<dbReference type="InterPro" id="IPR027612">
    <property type="entry name" value="Put_MTase_LIC12133"/>
</dbReference>
<accession>A0ABS5F667</accession>
<evidence type="ECO:0000313" key="1">
    <source>
        <dbReference type="EMBL" id="MBR0668047.1"/>
    </source>
</evidence>
<keyword evidence="1" id="KW-0808">Transferase</keyword>
<protein>
    <submittedName>
        <fullName evidence="1">Methyltransferase, TIGR04325 family</fullName>
        <ecNumber evidence="1">2.1.1.-</ecNumber>
    </submittedName>
</protein>
<gene>
    <name evidence="1" type="ORF">GXW71_27080</name>
</gene>
<dbReference type="RefSeq" id="WP_211855820.1">
    <property type="nucleotide sequence ID" value="NZ_JAAGBB010000046.1"/>
</dbReference>
<dbReference type="GO" id="GO:0032259">
    <property type="term" value="P:methylation"/>
    <property type="evidence" value="ECO:0007669"/>
    <property type="project" value="UniProtKB-KW"/>
</dbReference>
<proteinExistence type="predicted"/>
<name>A0ABS5F667_9PROT</name>
<dbReference type="NCBIfam" id="TIGR04325">
    <property type="entry name" value="MTase_LIC12133"/>
    <property type="match status" value="1"/>
</dbReference>
<comment type="caution">
    <text evidence="1">The sequence shown here is derived from an EMBL/GenBank/DDBJ whole genome shotgun (WGS) entry which is preliminary data.</text>
</comment>
<sequence>MLGRLWSLPGLSRIRRSGRLNALLGRSHGSHWGRFPTREAAAAYMRPSAQLDYDDDRVVDMNVESFSRIHLFDWPVMFHLQRMIARGELRRVTDFGGHVGVKYLAYRDALGFPDDLVWQVVDVPAMCRAGRRRSADIPQLRFHEALEDTMPSNVLLCSGSLQYVDAPLDQILARLPAPPPVILLNKVSVTEAAGFFTLESFGLGRMPHHVAALRELDMLRQRCGYELEARWDIPDREFEVQAADGRQTVQMIGEVWRRAGGSAAPAS</sequence>
<keyword evidence="1" id="KW-0489">Methyltransferase</keyword>
<dbReference type="Proteomes" id="UP001196870">
    <property type="component" value="Unassembled WGS sequence"/>
</dbReference>